<reference evidence="4" key="1">
    <citation type="submission" date="2025-08" db="UniProtKB">
        <authorList>
            <consortium name="Ensembl"/>
        </authorList>
    </citation>
    <scope>IDENTIFICATION</scope>
</reference>
<organism evidence="4 5">
    <name type="scientific">Sinocyclocheilus rhinocerous</name>
    <dbReference type="NCBI Taxonomy" id="307959"/>
    <lineage>
        <taxon>Eukaryota</taxon>
        <taxon>Metazoa</taxon>
        <taxon>Chordata</taxon>
        <taxon>Craniata</taxon>
        <taxon>Vertebrata</taxon>
        <taxon>Euteleostomi</taxon>
        <taxon>Actinopterygii</taxon>
        <taxon>Neopterygii</taxon>
        <taxon>Teleostei</taxon>
        <taxon>Ostariophysi</taxon>
        <taxon>Cypriniformes</taxon>
        <taxon>Cyprinidae</taxon>
        <taxon>Cyprininae</taxon>
        <taxon>Sinocyclocheilus</taxon>
    </lineage>
</organism>
<dbReference type="AlphaFoldDB" id="A0A673N8A5"/>
<dbReference type="PANTHER" id="PTHR21063">
    <property type="entry name" value="LFA-3"/>
    <property type="match status" value="1"/>
</dbReference>
<name>A0A673N8A5_9TELE</name>
<dbReference type="Gene3D" id="2.60.40.10">
    <property type="entry name" value="Immunoglobulins"/>
    <property type="match status" value="3"/>
</dbReference>
<dbReference type="InterPro" id="IPR013783">
    <property type="entry name" value="Ig-like_fold"/>
</dbReference>
<dbReference type="InterPro" id="IPR003599">
    <property type="entry name" value="Ig_sub"/>
</dbReference>
<feature type="transmembrane region" description="Helical" evidence="2">
    <location>
        <begin position="338"/>
        <end position="359"/>
    </location>
</feature>
<feature type="region of interest" description="Disordered" evidence="1">
    <location>
        <begin position="366"/>
        <end position="385"/>
    </location>
</feature>
<dbReference type="PANTHER" id="PTHR21063:SF4">
    <property type="entry name" value="CD48 ANTIGEN-RELATED"/>
    <property type="match status" value="1"/>
</dbReference>
<keyword evidence="2" id="KW-0472">Membrane</keyword>
<keyword evidence="2" id="KW-1133">Transmembrane helix</keyword>
<dbReference type="SUPFAM" id="SSF48726">
    <property type="entry name" value="Immunoglobulin"/>
    <property type="match status" value="3"/>
</dbReference>
<feature type="domain" description="Ig-like" evidence="3">
    <location>
        <begin position="234"/>
        <end position="319"/>
    </location>
</feature>
<dbReference type="Proteomes" id="UP000472270">
    <property type="component" value="Unassembled WGS sequence"/>
</dbReference>
<feature type="domain" description="Ig-like" evidence="3">
    <location>
        <begin position="135"/>
        <end position="221"/>
    </location>
</feature>
<keyword evidence="5" id="KW-1185">Reference proteome</keyword>
<reference evidence="4" key="2">
    <citation type="submission" date="2025-09" db="UniProtKB">
        <authorList>
            <consortium name="Ensembl"/>
        </authorList>
    </citation>
    <scope>IDENTIFICATION</scope>
</reference>
<keyword evidence="2" id="KW-0812">Transmembrane</keyword>
<evidence type="ECO:0000313" key="4">
    <source>
        <dbReference type="Ensembl" id="ENSSRHP00000096874.1"/>
    </source>
</evidence>
<evidence type="ECO:0000313" key="5">
    <source>
        <dbReference type="Proteomes" id="UP000472270"/>
    </source>
</evidence>
<feature type="compositionally biased region" description="Basic and acidic residues" evidence="1">
    <location>
        <begin position="367"/>
        <end position="376"/>
    </location>
</feature>
<dbReference type="PROSITE" id="PS50835">
    <property type="entry name" value="IG_LIKE"/>
    <property type="match status" value="2"/>
</dbReference>
<evidence type="ECO:0000259" key="3">
    <source>
        <dbReference type="PROSITE" id="PS50835"/>
    </source>
</evidence>
<dbReference type="InterPro" id="IPR007110">
    <property type="entry name" value="Ig-like_dom"/>
</dbReference>
<sequence>MSQSKKIFYAFVWFCLHFEGRIGVFGVEPGQIKTATEGDSVTLQTEIRRGEDLLWMFGPREVLIAQVRKEAGVFNVYDGADGRFRDRLVLNYDTGSLTVKNIRPEHAGLYKLEIISNTVSHKTFTVSVYARLPIPVITRDSSQCSSSSSSSSYCSLLCSVVNVSHVTLSWYKGNSLLSSISVSDLSISLSLPLEVEYQDKNNYSCVLNNPISNQTTHLDISELCWPCPAPLPIPVITRDSPTCSSSASHQNCSFLCSVVNVSRVTLSWYKGNSLLSNISVSDLSISLSLPLEVEYQEKNTYSCVLNNPISNQTTHLNIDQLCQPCPGRVHCCGFTETVVRLAGSVLVGLATVAVLVYDIRSRRSYQKRREQTPHADEYDDVAAGH</sequence>
<accession>A0A673N8A5</accession>
<dbReference type="SMART" id="SM00409">
    <property type="entry name" value="IG"/>
    <property type="match status" value="1"/>
</dbReference>
<protein>
    <recommendedName>
        <fullName evidence="3">Ig-like domain-containing protein</fullName>
    </recommendedName>
</protein>
<proteinExistence type="predicted"/>
<evidence type="ECO:0000256" key="2">
    <source>
        <dbReference type="SAM" id="Phobius"/>
    </source>
</evidence>
<dbReference type="InterPro" id="IPR036179">
    <property type="entry name" value="Ig-like_dom_sf"/>
</dbReference>
<evidence type="ECO:0000256" key="1">
    <source>
        <dbReference type="SAM" id="MobiDB-lite"/>
    </source>
</evidence>
<dbReference type="Ensembl" id="ENSSRHT00000099502.1">
    <property type="protein sequence ID" value="ENSSRHP00000096874.1"/>
    <property type="gene ID" value="ENSSRHG00000047585.1"/>
</dbReference>